<organism evidence="3 4">
    <name type="scientific">Brachybacterium epidermidis</name>
    <dbReference type="NCBI Taxonomy" id="2781983"/>
    <lineage>
        <taxon>Bacteria</taxon>
        <taxon>Bacillati</taxon>
        <taxon>Actinomycetota</taxon>
        <taxon>Actinomycetes</taxon>
        <taxon>Micrococcales</taxon>
        <taxon>Dermabacteraceae</taxon>
        <taxon>Brachybacterium</taxon>
    </lineage>
</organism>
<keyword evidence="4" id="KW-1185">Reference proteome</keyword>
<evidence type="ECO:0000313" key="3">
    <source>
        <dbReference type="EMBL" id="MBE9404757.1"/>
    </source>
</evidence>
<proteinExistence type="predicted"/>
<feature type="compositionally biased region" description="Low complexity" evidence="1">
    <location>
        <begin position="63"/>
        <end position="87"/>
    </location>
</feature>
<evidence type="ECO:0000256" key="2">
    <source>
        <dbReference type="SAM" id="Phobius"/>
    </source>
</evidence>
<feature type="region of interest" description="Disordered" evidence="1">
    <location>
        <begin position="57"/>
        <end position="95"/>
    </location>
</feature>
<keyword evidence="2" id="KW-1133">Transmembrane helix</keyword>
<feature type="transmembrane region" description="Helical" evidence="2">
    <location>
        <begin position="25"/>
        <end position="50"/>
    </location>
</feature>
<evidence type="ECO:0000313" key="4">
    <source>
        <dbReference type="Proteomes" id="UP000644727"/>
    </source>
</evidence>
<protein>
    <submittedName>
        <fullName evidence="3">Uncharacterized protein</fullName>
    </submittedName>
</protein>
<dbReference type="Proteomes" id="UP000644727">
    <property type="component" value="Unassembled WGS sequence"/>
</dbReference>
<dbReference type="EMBL" id="JADEYR010000014">
    <property type="protein sequence ID" value="MBE9404757.1"/>
    <property type="molecule type" value="Genomic_DNA"/>
</dbReference>
<gene>
    <name evidence="3" type="ORF">IOE58_11385</name>
</gene>
<keyword evidence="2" id="KW-0812">Transmembrane</keyword>
<sequence length="277" mass="29013">MSTGSPYTGPQYAQGPDGRGGRSNALLIGGIAFALVFLLIVGGTVAFLVFRSSGGNGAGNGTGSTTVSDSASATTTEETASATTTPPETTPIEEERHCWSPVNERTSENPSGRLRGGGLEITPPAIFDTRANTTYLHFTTDAQTAMAPVEGSWVSSIGVGKLQWQPGVEYPGEKAAAERLVSCLYGNASIWGDTSQRTLHDQVTEAVTIQGMPGYRSTAVLKFGKHNFTKTDSTRIDVVVLDTPEGPSVYSSEISIGVTEHEDAAAQAYESITGLTD</sequence>
<accession>A0ABR9W2X1</accession>
<dbReference type="RefSeq" id="WP_193866501.1">
    <property type="nucleotide sequence ID" value="NZ_JADEYR010000014.1"/>
</dbReference>
<reference evidence="3 4" key="1">
    <citation type="submission" date="2020-10" db="EMBL/GenBank/DDBJ databases">
        <title>Draft genome and description of Brachybacterium epidermidis sp nov.</title>
        <authorList>
            <person name="Boxberger M."/>
            <person name="La Scola B."/>
        </authorList>
    </citation>
    <scope>NUCLEOTIDE SEQUENCE [LARGE SCALE GENOMIC DNA]</scope>
    <source>
        <strain evidence="3 4">Marseille-Q2903</strain>
    </source>
</reference>
<comment type="caution">
    <text evidence="3">The sequence shown here is derived from an EMBL/GenBank/DDBJ whole genome shotgun (WGS) entry which is preliminary data.</text>
</comment>
<evidence type="ECO:0000256" key="1">
    <source>
        <dbReference type="SAM" id="MobiDB-lite"/>
    </source>
</evidence>
<name>A0ABR9W2X1_9MICO</name>
<keyword evidence="2" id="KW-0472">Membrane</keyword>
<feature type="region of interest" description="Disordered" evidence="1">
    <location>
        <begin position="101"/>
        <end position="120"/>
    </location>
</feature>